<feature type="region of interest" description="Disordered" evidence="1">
    <location>
        <begin position="689"/>
        <end position="720"/>
    </location>
</feature>
<feature type="region of interest" description="Disordered" evidence="1">
    <location>
        <begin position="208"/>
        <end position="265"/>
    </location>
</feature>
<feature type="compositionally biased region" description="Polar residues" evidence="1">
    <location>
        <begin position="227"/>
        <end position="250"/>
    </location>
</feature>
<feature type="compositionally biased region" description="Basic and acidic residues" evidence="1">
    <location>
        <begin position="493"/>
        <end position="505"/>
    </location>
</feature>
<feature type="region of interest" description="Disordered" evidence="1">
    <location>
        <begin position="282"/>
        <end position="360"/>
    </location>
</feature>
<reference evidence="2" key="1">
    <citation type="submission" date="2022-07" db="EMBL/GenBank/DDBJ databases">
        <title>Chromosome-level genome of Muraenolepis orangiensis.</title>
        <authorList>
            <person name="Kim J."/>
        </authorList>
    </citation>
    <scope>NUCLEOTIDE SEQUENCE</scope>
    <source>
        <strain evidence="2">KU_S4_2022</strain>
        <tissue evidence="2">Muscle</tissue>
    </source>
</reference>
<feature type="compositionally biased region" description="Polar residues" evidence="1">
    <location>
        <begin position="142"/>
        <end position="152"/>
    </location>
</feature>
<protein>
    <submittedName>
        <fullName evidence="2">Uncharacterized protein</fullName>
    </submittedName>
</protein>
<evidence type="ECO:0000313" key="2">
    <source>
        <dbReference type="EMBL" id="KAJ3605728.1"/>
    </source>
</evidence>
<dbReference type="OrthoDB" id="8986898at2759"/>
<feature type="region of interest" description="Disordered" evidence="1">
    <location>
        <begin position="90"/>
        <end position="160"/>
    </location>
</feature>
<feature type="compositionally biased region" description="Basic and acidic residues" evidence="1">
    <location>
        <begin position="208"/>
        <end position="219"/>
    </location>
</feature>
<dbReference type="Proteomes" id="UP001148018">
    <property type="component" value="Unassembled WGS sequence"/>
</dbReference>
<accession>A0A9Q0IPJ9</accession>
<feature type="compositionally biased region" description="Low complexity" evidence="1">
    <location>
        <begin position="282"/>
        <end position="295"/>
    </location>
</feature>
<feature type="region of interest" description="Disordered" evidence="1">
    <location>
        <begin position="429"/>
        <end position="459"/>
    </location>
</feature>
<name>A0A9Q0IPJ9_9TELE</name>
<comment type="caution">
    <text evidence="2">The sequence shown here is derived from an EMBL/GenBank/DDBJ whole genome shotgun (WGS) entry which is preliminary data.</text>
</comment>
<gene>
    <name evidence="2" type="ORF">NHX12_027772</name>
</gene>
<organism evidence="2 3">
    <name type="scientific">Muraenolepis orangiensis</name>
    <name type="common">Patagonian moray cod</name>
    <dbReference type="NCBI Taxonomy" id="630683"/>
    <lineage>
        <taxon>Eukaryota</taxon>
        <taxon>Metazoa</taxon>
        <taxon>Chordata</taxon>
        <taxon>Craniata</taxon>
        <taxon>Vertebrata</taxon>
        <taxon>Euteleostomi</taxon>
        <taxon>Actinopterygii</taxon>
        <taxon>Neopterygii</taxon>
        <taxon>Teleostei</taxon>
        <taxon>Neoteleostei</taxon>
        <taxon>Acanthomorphata</taxon>
        <taxon>Zeiogadaria</taxon>
        <taxon>Gadariae</taxon>
        <taxon>Gadiformes</taxon>
        <taxon>Muraenolepidoidei</taxon>
        <taxon>Muraenolepididae</taxon>
        <taxon>Muraenolepis</taxon>
    </lineage>
</organism>
<dbReference type="EMBL" id="JANIIK010000043">
    <property type="protein sequence ID" value="KAJ3605728.1"/>
    <property type="molecule type" value="Genomic_DNA"/>
</dbReference>
<feature type="compositionally biased region" description="Low complexity" evidence="1">
    <location>
        <begin position="337"/>
        <end position="352"/>
    </location>
</feature>
<sequence length="739" mass="73896">MFGGSSPQAATPQADRSLLGGLFGGNAPAASGVQTGGSVLGGMFGGTAAAPPQAGGSILGGMFGGAASQTTTPQTASSILGSMFGGLTGVSQPAPSQTGGSLLGGLLPGAPSAHGETPAKGLLSMFGGPTLSPTVTDPLKPTDSQTADTASMGQEKDGTLKQHQAEVKLQAASSPKPDHNIDIVQYSDKQPAIIVEGQSKDVHIDTATEQPVKSEEPSKPEPAGDLCSTNQLPPNSNEQMPTSQSNTGVVAQQEKAPEPDKSILDSSADAVSGFMSSLFKQATAPAQGTQQQQKPSSVGGAPSQPPQTGGSLLGGIFGGATTQKTTPGSLLGGLFGGAAPQATPQTTGPPTGSSVLGGIFGGPTAKSAGPQAPGSLLGGIFGGSSATPATVPACGSLLVGGATAQTVASHIGAGLGGIGGSLFGGMAQGPQMAQGLQGPKPAEAKPLPDAAPQPENGESLPLKVDQVSAEENIQEVVSDVVPPSVKNHPADATVKEKTVTEEEEVIHEKPIQIKGEAENIDLDKSAPPDGQKLDSEKTLVADQIPTNPDPSQAKSLFGFMSGDAGKSLGSLLSSTPTLPTASPSMPQSDAVSDLFSGFKTFSAGIFQEEKPAAEKQGPPAAITSLFGAKISFPWQTEPSKPQAPSVCTSQPKPYDTAMGARSVHTPPAAQRKESVGCPGDVAHPQMCISTPELDPSASLSPKEPEGLVETCPSAGPTSAVQFDTLSKTELLSAKRPVNA</sequence>
<evidence type="ECO:0000256" key="1">
    <source>
        <dbReference type="SAM" id="MobiDB-lite"/>
    </source>
</evidence>
<feature type="compositionally biased region" description="Low complexity" evidence="1">
    <location>
        <begin position="429"/>
        <end position="439"/>
    </location>
</feature>
<proteinExistence type="predicted"/>
<evidence type="ECO:0000313" key="3">
    <source>
        <dbReference type="Proteomes" id="UP001148018"/>
    </source>
</evidence>
<dbReference type="AlphaFoldDB" id="A0A9Q0IPJ9"/>
<feature type="region of interest" description="Disordered" evidence="1">
    <location>
        <begin position="656"/>
        <end position="677"/>
    </location>
</feature>
<feature type="region of interest" description="Disordered" evidence="1">
    <location>
        <begin position="482"/>
        <end position="505"/>
    </location>
</feature>
<keyword evidence="3" id="KW-1185">Reference proteome</keyword>